<evidence type="ECO:0000313" key="1">
    <source>
        <dbReference type="EMBL" id="CAG8600967.1"/>
    </source>
</evidence>
<dbReference type="AlphaFoldDB" id="A0A9N9CGH4"/>
<keyword evidence="2" id="KW-1185">Reference proteome</keyword>
<name>A0A9N9CGH4_9GLOM</name>
<accession>A0A9N9CGH4</accession>
<protein>
    <submittedName>
        <fullName evidence="1">7846_t:CDS:1</fullName>
    </submittedName>
</protein>
<dbReference type="Proteomes" id="UP000789508">
    <property type="component" value="Unassembled WGS sequence"/>
</dbReference>
<evidence type="ECO:0000313" key="2">
    <source>
        <dbReference type="Proteomes" id="UP000789508"/>
    </source>
</evidence>
<comment type="caution">
    <text evidence="1">The sequence shown here is derived from an EMBL/GenBank/DDBJ whole genome shotgun (WGS) entry which is preliminary data.</text>
</comment>
<gene>
    <name evidence="1" type="ORF">ALEPTO_LOCUS8142</name>
</gene>
<proteinExistence type="predicted"/>
<dbReference type="OrthoDB" id="2341968at2759"/>
<dbReference type="EMBL" id="CAJVPS010004219">
    <property type="protein sequence ID" value="CAG8600967.1"/>
    <property type="molecule type" value="Genomic_DNA"/>
</dbReference>
<reference evidence="1" key="1">
    <citation type="submission" date="2021-06" db="EMBL/GenBank/DDBJ databases">
        <authorList>
            <person name="Kallberg Y."/>
            <person name="Tangrot J."/>
            <person name="Rosling A."/>
        </authorList>
    </citation>
    <scope>NUCLEOTIDE SEQUENCE</scope>
    <source>
        <strain evidence="1">FL130A</strain>
    </source>
</reference>
<organism evidence="1 2">
    <name type="scientific">Ambispora leptoticha</name>
    <dbReference type="NCBI Taxonomy" id="144679"/>
    <lineage>
        <taxon>Eukaryota</taxon>
        <taxon>Fungi</taxon>
        <taxon>Fungi incertae sedis</taxon>
        <taxon>Mucoromycota</taxon>
        <taxon>Glomeromycotina</taxon>
        <taxon>Glomeromycetes</taxon>
        <taxon>Archaeosporales</taxon>
        <taxon>Ambisporaceae</taxon>
        <taxon>Ambispora</taxon>
    </lineage>
</organism>
<sequence>MLNYGLLVVDSLESMRNEYISTILHTALKIARDNTGKEFSMRPEYEVIGDERCGRVYYAIKEAENLLCVTEDKVQSNILEGFAQNIKQLESEISQASELPIAIEFTRGLWTKVPTLTNHCAVL</sequence>